<dbReference type="Gene3D" id="2.70.70.10">
    <property type="entry name" value="Glucose Permease (Domain IIA)"/>
    <property type="match status" value="1"/>
</dbReference>
<comment type="caution">
    <text evidence="3">The sequence shown here is derived from an EMBL/GenBank/DDBJ whole genome shotgun (WGS) entry which is preliminary data.</text>
</comment>
<keyword evidence="1" id="KW-0732">Signal</keyword>
<reference evidence="3 4" key="1">
    <citation type="submission" date="2018-02" db="EMBL/GenBank/DDBJ databases">
        <title>Jeotgalibacillus proteolyticum sp. nov. a protease producing bacterium isolated from ocean sediments of Laizhou Bay.</title>
        <authorList>
            <person name="Li Y."/>
        </authorList>
    </citation>
    <scope>NUCLEOTIDE SEQUENCE [LARGE SCALE GENOMIC DNA]</scope>
    <source>
        <strain evidence="3 4">22-7</strain>
    </source>
</reference>
<dbReference type="CDD" id="cd12797">
    <property type="entry name" value="M23_peptidase"/>
    <property type="match status" value="1"/>
</dbReference>
<dbReference type="InterPro" id="IPR016047">
    <property type="entry name" value="M23ase_b-sheet_dom"/>
</dbReference>
<evidence type="ECO:0000256" key="1">
    <source>
        <dbReference type="ARBA" id="ARBA00022729"/>
    </source>
</evidence>
<keyword evidence="4" id="KW-1185">Reference proteome</keyword>
<dbReference type="PANTHER" id="PTHR21666">
    <property type="entry name" value="PEPTIDASE-RELATED"/>
    <property type="match status" value="1"/>
</dbReference>
<dbReference type="EMBL" id="PREZ01000003">
    <property type="protein sequence ID" value="PPA71147.1"/>
    <property type="molecule type" value="Genomic_DNA"/>
</dbReference>
<dbReference type="AlphaFoldDB" id="A0A2S5GDN0"/>
<dbReference type="Pfam" id="PF01551">
    <property type="entry name" value="Peptidase_M23"/>
    <property type="match status" value="1"/>
</dbReference>
<dbReference type="InterPro" id="IPR011055">
    <property type="entry name" value="Dup_hybrid_motif"/>
</dbReference>
<dbReference type="SUPFAM" id="SSF51261">
    <property type="entry name" value="Duplicated hybrid motif"/>
    <property type="match status" value="1"/>
</dbReference>
<evidence type="ECO:0000313" key="3">
    <source>
        <dbReference type="EMBL" id="PPA71147.1"/>
    </source>
</evidence>
<name>A0A2S5GDN0_9BACL</name>
<sequence>MDYYVKSGIEHMIPWYYLAAIDQFERNIQLVRKDIPKREGSIALQFHEDFWAGSTNPNKEDTSPALIELHSGRGLDGNYDGKADRNDPADVLFTMANYLREFGTSKEDISLALWEYYRREETVRQIMTIAKIYKTNQTLDLYDHVFPLPKQHNYSYRSTWGDNRGWGGRRIHEGTDIFANYGVPVMATTHGVIEIMGWNEYGGWRVGIRDIHNVYHYFAHLGSFNKELKKGDVVKTGTIIGYVGSSGYGKEGTSGKFPPHLHYGMYLDNGRTEWAFDPYPSLRIWEKQT</sequence>
<feature type="domain" description="M23ase beta-sheet core" evidence="2">
    <location>
        <begin position="171"/>
        <end position="268"/>
    </location>
</feature>
<dbReference type="Proteomes" id="UP000239047">
    <property type="component" value="Unassembled WGS sequence"/>
</dbReference>
<dbReference type="InterPro" id="IPR050570">
    <property type="entry name" value="Cell_wall_metabolism_enzyme"/>
</dbReference>
<accession>A0A2S5GDN0</accession>
<gene>
    <name evidence="3" type="ORF">C4B60_08275</name>
</gene>
<dbReference type="GO" id="GO:0004222">
    <property type="term" value="F:metalloendopeptidase activity"/>
    <property type="evidence" value="ECO:0007669"/>
    <property type="project" value="TreeGrafter"/>
</dbReference>
<protein>
    <submittedName>
        <fullName evidence="3">Peptidase M23</fullName>
    </submittedName>
</protein>
<organism evidence="3 4">
    <name type="scientific">Jeotgalibacillus proteolyticus</name>
    <dbReference type="NCBI Taxonomy" id="2082395"/>
    <lineage>
        <taxon>Bacteria</taxon>
        <taxon>Bacillati</taxon>
        <taxon>Bacillota</taxon>
        <taxon>Bacilli</taxon>
        <taxon>Bacillales</taxon>
        <taxon>Caryophanaceae</taxon>
        <taxon>Jeotgalibacillus</taxon>
    </lineage>
</organism>
<proteinExistence type="predicted"/>
<dbReference type="OrthoDB" id="9810477at2"/>
<evidence type="ECO:0000313" key="4">
    <source>
        <dbReference type="Proteomes" id="UP000239047"/>
    </source>
</evidence>
<dbReference type="PANTHER" id="PTHR21666:SF289">
    <property type="entry name" value="L-ALA--D-GLU ENDOPEPTIDASE"/>
    <property type="match status" value="1"/>
</dbReference>
<evidence type="ECO:0000259" key="2">
    <source>
        <dbReference type="Pfam" id="PF01551"/>
    </source>
</evidence>